<name>A0A9X3C0P6_9FLAO</name>
<dbReference type="RefSeq" id="WP_264285556.1">
    <property type="nucleotide sequence ID" value="NZ_JAOZEV010000002.1"/>
</dbReference>
<sequence>MSTTNSSIHGVDTKIPPGVLIKQVTRNNVGAVSFPERKTTALLSPIVEAYLVDNNQELLVRAVVFVAHELQGSLSFDIYQNCYVDIEGTPHLQFFICYNMLEIVGKKFDIYEVSFNAIPIPFDSFSEITTIETFLWNTDPITSRGTETTVQAG</sequence>
<accession>A0A9X3C0P6</accession>
<gene>
    <name evidence="1" type="ORF">OIU80_02705</name>
</gene>
<reference evidence="1" key="1">
    <citation type="submission" date="2022-10" db="EMBL/GenBank/DDBJ databases">
        <title>Two novel species of Flavobacterium.</title>
        <authorList>
            <person name="Liu Q."/>
            <person name="Xin Y.-H."/>
        </authorList>
    </citation>
    <scope>NUCLEOTIDE SEQUENCE</scope>
    <source>
        <strain evidence="1">LS1R47</strain>
    </source>
</reference>
<comment type="caution">
    <text evidence="1">The sequence shown here is derived from an EMBL/GenBank/DDBJ whole genome shotgun (WGS) entry which is preliminary data.</text>
</comment>
<proteinExistence type="predicted"/>
<dbReference type="AlphaFoldDB" id="A0A9X3C0P6"/>
<evidence type="ECO:0000313" key="2">
    <source>
        <dbReference type="Proteomes" id="UP001151133"/>
    </source>
</evidence>
<evidence type="ECO:0000313" key="1">
    <source>
        <dbReference type="EMBL" id="MCV9931181.1"/>
    </source>
</evidence>
<organism evidence="1 2">
    <name type="scientific">Flavobacterium frigoritolerans</name>
    <dbReference type="NCBI Taxonomy" id="2987686"/>
    <lineage>
        <taxon>Bacteria</taxon>
        <taxon>Pseudomonadati</taxon>
        <taxon>Bacteroidota</taxon>
        <taxon>Flavobacteriia</taxon>
        <taxon>Flavobacteriales</taxon>
        <taxon>Flavobacteriaceae</taxon>
        <taxon>Flavobacterium</taxon>
    </lineage>
</organism>
<keyword evidence="2" id="KW-1185">Reference proteome</keyword>
<protein>
    <submittedName>
        <fullName evidence="1">Uncharacterized protein</fullName>
    </submittedName>
</protein>
<dbReference type="EMBL" id="JAOZEV010000002">
    <property type="protein sequence ID" value="MCV9931181.1"/>
    <property type="molecule type" value="Genomic_DNA"/>
</dbReference>
<dbReference type="Proteomes" id="UP001151133">
    <property type="component" value="Unassembled WGS sequence"/>
</dbReference>